<dbReference type="InterPro" id="IPR029063">
    <property type="entry name" value="SAM-dependent_MTases_sf"/>
</dbReference>
<accession>A0A9W9I189</accession>
<keyword evidence="2" id="KW-1185">Reference proteome</keyword>
<dbReference type="EMBL" id="JAPQKO010000005">
    <property type="protein sequence ID" value="KAJ5161651.1"/>
    <property type="molecule type" value="Genomic_DNA"/>
</dbReference>
<dbReference type="PANTHER" id="PTHR43861:SF1">
    <property type="entry name" value="TRANS-ACONITATE 2-METHYLTRANSFERASE"/>
    <property type="match status" value="1"/>
</dbReference>
<name>A0A9W9I189_9EURO</name>
<organism evidence="1 2">
    <name type="scientific">Penicillium capsulatum</name>
    <dbReference type="NCBI Taxonomy" id="69766"/>
    <lineage>
        <taxon>Eukaryota</taxon>
        <taxon>Fungi</taxon>
        <taxon>Dikarya</taxon>
        <taxon>Ascomycota</taxon>
        <taxon>Pezizomycotina</taxon>
        <taxon>Eurotiomycetes</taxon>
        <taxon>Eurotiomycetidae</taxon>
        <taxon>Eurotiales</taxon>
        <taxon>Aspergillaceae</taxon>
        <taxon>Penicillium</taxon>
    </lineage>
</organism>
<dbReference type="SUPFAM" id="SSF53335">
    <property type="entry name" value="S-adenosyl-L-methionine-dependent methyltransferases"/>
    <property type="match status" value="1"/>
</dbReference>
<dbReference type="GO" id="GO:0008168">
    <property type="term" value="F:methyltransferase activity"/>
    <property type="evidence" value="ECO:0007669"/>
    <property type="project" value="UniProtKB-KW"/>
</dbReference>
<reference evidence="1" key="1">
    <citation type="submission" date="2022-11" db="EMBL/GenBank/DDBJ databases">
        <authorList>
            <person name="Petersen C."/>
        </authorList>
    </citation>
    <scope>NUCLEOTIDE SEQUENCE</scope>
    <source>
        <strain evidence="1">IBT 21917</strain>
    </source>
</reference>
<evidence type="ECO:0000313" key="1">
    <source>
        <dbReference type="EMBL" id="KAJ5161651.1"/>
    </source>
</evidence>
<keyword evidence="1" id="KW-0489">Methyltransferase</keyword>
<keyword evidence="1" id="KW-0808">Transferase</keyword>
<dbReference type="GO" id="GO:0032259">
    <property type="term" value="P:methylation"/>
    <property type="evidence" value="ECO:0007669"/>
    <property type="project" value="UniProtKB-KW"/>
</dbReference>
<comment type="caution">
    <text evidence="1">The sequence shown here is derived from an EMBL/GenBank/DDBJ whole genome shotgun (WGS) entry which is preliminary data.</text>
</comment>
<protein>
    <submittedName>
        <fullName evidence="1">S-adenosyl-L-methionine-dependent methyltransferase</fullName>
    </submittedName>
</protein>
<dbReference type="CDD" id="cd02440">
    <property type="entry name" value="AdoMet_MTases"/>
    <property type="match status" value="1"/>
</dbReference>
<dbReference type="Pfam" id="PF13489">
    <property type="entry name" value="Methyltransf_23"/>
    <property type="match status" value="1"/>
</dbReference>
<reference evidence="1" key="2">
    <citation type="journal article" date="2023" name="IMA Fungus">
        <title>Comparative genomic study of the Penicillium genus elucidates a diverse pangenome and 15 lateral gene transfer events.</title>
        <authorList>
            <person name="Petersen C."/>
            <person name="Sorensen T."/>
            <person name="Nielsen M.R."/>
            <person name="Sondergaard T.E."/>
            <person name="Sorensen J.L."/>
            <person name="Fitzpatrick D.A."/>
            <person name="Frisvad J.C."/>
            <person name="Nielsen K.L."/>
        </authorList>
    </citation>
    <scope>NUCLEOTIDE SEQUENCE</scope>
    <source>
        <strain evidence="1">IBT 21917</strain>
    </source>
</reference>
<dbReference type="Proteomes" id="UP001146351">
    <property type="component" value="Unassembled WGS sequence"/>
</dbReference>
<dbReference type="PANTHER" id="PTHR43861">
    <property type="entry name" value="TRANS-ACONITATE 2-METHYLTRANSFERASE-RELATED"/>
    <property type="match status" value="1"/>
</dbReference>
<sequence>MSSTSIENALTPWEENAAIWDEAMGDEGNHYFRLLELPILEKLVPRQRGSRAIDLATGNGLVARWLVQEGMSVLATDGASAMVERARARTNDCYQRGQLSDEHQISFQTLDVTDPGSWQEFMSNISEPKHGFDIITMNMALMDIKHIEPLASSLKQLLNPNGCFVATLLHPLFFTSGADRQIIVHEDPVTGKRSIERSIILKKYLNAPPARQLPFPERDMVQPPFSFHRPLHVLLAPFFQAGLVMDALQETNFDESFHDSAREYASVNFVEFPKILGFRMRRAA</sequence>
<evidence type="ECO:0000313" key="2">
    <source>
        <dbReference type="Proteomes" id="UP001146351"/>
    </source>
</evidence>
<dbReference type="Gene3D" id="3.40.50.150">
    <property type="entry name" value="Vaccinia Virus protein VP39"/>
    <property type="match status" value="1"/>
</dbReference>
<dbReference type="OrthoDB" id="6329284at2759"/>
<dbReference type="AlphaFoldDB" id="A0A9W9I189"/>
<proteinExistence type="predicted"/>
<gene>
    <name evidence="1" type="ORF">N7492_007043</name>
</gene>